<keyword evidence="2 4" id="KW-0472">Membrane</keyword>
<dbReference type="Proteomes" id="UP001300692">
    <property type="component" value="Unassembled WGS sequence"/>
</dbReference>
<evidence type="ECO:0000259" key="5">
    <source>
        <dbReference type="PROSITE" id="PS51123"/>
    </source>
</evidence>
<protein>
    <submittedName>
        <fullName evidence="6">OmpA family protein</fullName>
    </submittedName>
</protein>
<evidence type="ECO:0000313" key="6">
    <source>
        <dbReference type="EMBL" id="MCV9386960.1"/>
    </source>
</evidence>
<dbReference type="InterPro" id="IPR006664">
    <property type="entry name" value="OMP_bac"/>
</dbReference>
<evidence type="ECO:0000256" key="4">
    <source>
        <dbReference type="PROSITE-ProRule" id="PRU00473"/>
    </source>
</evidence>
<dbReference type="InterPro" id="IPR006665">
    <property type="entry name" value="OmpA-like"/>
</dbReference>
<dbReference type="InterPro" id="IPR036737">
    <property type="entry name" value="OmpA-like_sf"/>
</dbReference>
<dbReference type="Pfam" id="PF00691">
    <property type="entry name" value="OmpA"/>
    <property type="match status" value="1"/>
</dbReference>
<dbReference type="RefSeq" id="WP_264137791.1">
    <property type="nucleotide sequence ID" value="NZ_JAOYOD010000001.1"/>
</dbReference>
<dbReference type="PANTHER" id="PTHR30329">
    <property type="entry name" value="STATOR ELEMENT OF FLAGELLAR MOTOR COMPLEX"/>
    <property type="match status" value="1"/>
</dbReference>
<dbReference type="InterPro" id="IPR050330">
    <property type="entry name" value="Bact_OuterMem_StrucFunc"/>
</dbReference>
<comment type="caution">
    <text evidence="6">The sequence shown here is derived from an EMBL/GenBank/DDBJ whole genome shotgun (WGS) entry which is preliminary data.</text>
</comment>
<keyword evidence="3" id="KW-0998">Cell outer membrane</keyword>
<dbReference type="SUPFAM" id="SSF82171">
    <property type="entry name" value="DPP6 N-terminal domain-like"/>
    <property type="match status" value="1"/>
</dbReference>
<dbReference type="SUPFAM" id="SSF103088">
    <property type="entry name" value="OmpA-like"/>
    <property type="match status" value="1"/>
</dbReference>
<dbReference type="PRINTS" id="PR01021">
    <property type="entry name" value="OMPADOMAIN"/>
</dbReference>
<evidence type="ECO:0000256" key="1">
    <source>
        <dbReference type="ARBA" id="ARBA00004442"/>
    </source>
</evidence>
<keyword evidence="7" id="KW-1185">Reference proteome</keyword>
<dbReference type="EMBL" id="JAOYOD010000001">
    <property type="protein sequence ID" value="MCV9386960.1"/>
    <property type="molecule type" value="Genomic_DNA"/>
</dbReference>
<comment type="subcellular location">
    <subcellularLocation>
        <location evidence="1">Cell outer membrane</location>
    </subcellularLocation>
</comment>
<evidence type="ECO:0000256" key="3">
    <source>
        <dbReference type="ARBA" id="ARBA00023237"/>
    </source>
</evidence>
<dbReference type="Gene3D" id="1.25.40.10">
    <property type="entry name" value="Tetratricopeptide repeat domain"/>
    <property type="match status" value="1"/>
</dbReference>
<dbReference type="Pfam" id="PF14559">
    <property type="entry name" value="TPR_19"/>
    <property type="match status" value="1"/>
</dbReference>
<organism evidence="6 7">
    <name type="scientific">Reichenbachiella ulvae</name>
    <dbReference type="NCBI Taxonomy" id="2980104"/>
    <lineage>
        <taxon>Bacteria</taxon>
        <taxon>Pseudomonadati</taxon>
        <taxon>Bacteroidota</taxon>
        <taxon>Cytophagia</taxon>
        <taxon>Cytophagales</taxon>
        <taxon>Reichenbachiellaceae</taxon>
        <taxon>Reichenbachiella</taxon>
    </lineage>
</organism>
<gene>
    <name evidence="6" type="ORF">N7U62_09820</name>
</gene>
<dbReference type="CDD" id="cd07185">
    <property type="entry name" value="OmpA_C-like"/>
    <property type="match status" value="1"/>
</dbReference>
<dbReference type="Pfam" id="PF07676">
    <property type="entry name" value="PD40"/>
    <property type="match status" value="2"/>
</dbReference>
<name>A0ABT3CTC3_9BACT</name>
<feature type="domain" description="OmpA-like" evidence="5">
    <location>
        <begin position="586"/>
        <end position="708"/>
    </location>
</feature>
<dbReference type="InterPro" id="IPR011659">
    <property type="entry name" value="WD40"/>
</dbReference>
<dbReference type="InterPro" id="IPR011990">
    <property type="entry name" value="TPR-like_helical_dom_sf"/>
</dbReference>
<dbReference type="SUPFAM" id="SSF48452">
    <property type="entry name" value="TPR-like"/>
    <property type="match status" value="1"/>
</dbReference>
<evidence type="ECO:0000256" key="2">
    <source>
        <dbReference type="ARBA" id="ARBA00023136"/>
    </source>
</evidence>
<sequence>MRKLTLALNLTVFTLLFISAELNAQFLLKLTNPEVRGDEAFEVFNYEEAAHFYQQALQLDSANQNLQLKLAESYYKESDYKNASKWYGAVLENPQIEVANVYKLRYAQSLMAIDRVKKADYWYHEHHKGDTLRQTENRIIGIEQYDDFFASKNTVEVKRLEINSPYRDYSPVYYKRGILFVSERPNTLLFKTSNKEPKYEKLNYSDLYYAEYRIEGYFEEPEILGSSVNTNFHEGPVAPYSNDNKIAFTRNNYLKRRINSDGNGVNMLEIFFATKNEHDHWDDIVGFSNNNENYSSAHPTLDNAGSLLVYASSRPGGYGGSDLYYCTMEADSTWSKPTNLGPGINTEGNELFPTLDRNVLYFASDGHPGLGGLDIYKAKFDFETSNEIENLGVPINSPGDDFGITIDPTGNKGYFSSNRADPLNDDIYAFSRVPVSAYINIVDSRTGEKIDKAKVAINLNENESKTWDYDGRKIKLGSVLNRNHRVIITSDKYFEREVKIEMGMNNPRDVREFDIAVKRKPMVMEDSVQLIMNGKQIFMAFNGNVYIPSYGTNVSISDGLHSIPLGFSLYEDERNKLPSKLIQEGFKLKTPLVVDNIYYATNFYELRPQDEKVLDEFIDVMKAYDELKLFVNSHADSRGSKEYNLMLSEKRAQAAYDYLVQGGIDQDRLKMLFFGEHVPENDCIDGVNCDDADYQKNRKSEFGFFVERAEF</sequence>
<dbReference type="PANTHER" id="PTHR30329:SF21">
    <property type="entry name" value="LIPOPROTEIN YIAD-RELATED"/>
    <property type="match status" value="1"/>
</dbReference>
<reference evidence="6 7" key="1">
    <citation type="submission" date="2022-10" db="EMBL/GenBank/DDBJ databases">
        <title>Comparative genomics and taxonomic characterization of three novel marine species of genus Reichenbachiella exhibiting antioxidant and polysaccharide degradation activities.</title>
        <authorList>
            <person name="Muhammad N."/>
            <person name="Lee Y.-J."/>
            <person name="Ko J."/>
            <person name="Kim S.-G."/>
        </authorList>
    </citation>
    <scope>NUCLEOTIDE SEQUENCE [LARGE SCALE GENOMIC DNA]</scope>
    <source>
        <strain evidence="6 7">ABR2-5</strain>
    </source>
</reference>
<dbReference type="Gene3D" id="3.30.1330.60">
    <property type="entry name" value="OmpA-like domain"/>
    <property type="match status" value="1"/>
</dbReference>
<dbReference type="PROSITE" id="PS51123">
    <property type="entry name" value="OMPA_2"/>
    <property type="match status" value="1"/>
</dbReference>
<accession>A0ABT3CTC3</accession>
<proteinExistence type="predicted"/>
<evidence type="ECO:0000313" key="7">
    <source>
        <dbReference type="Proteomes" id="UP001300692"/>
    </source>
</evidence>